<sequence>MLLSEAVNQSVGPKLEKPLTLLVLCTGNSARSIMAEALFDHLGKPWIRVVSAGSHPVGRVNPFAIEQISAHLNDDGVAYRSKSWDQFAQAHSDRPVDVVLTVCSNAADEPCPVFPGEARRVHWEFADPAAVSGNPEEIRAAFSATFLEMRTRITSLMELPLERLSKSQVADALRALSERGEQ</sequence>
<dbReference type="Gene3D" id="3.40.50.2300">
    <property type="match status" value="1"/>
</dbReference>
<comment type="caution">
    <text evidence="3">The sequence shown here is derived from an EMBL/GenBank/DDBJ whole genome shotgun (WGS) entry which is preliminary data.</text>
</comment>
<dbReference type="CDD" id="cd16345">
    <property type="entry name" value="LMWP_ArsC"/>
    <property type="match status" value="1"/>
</dbReference>
<keyword evidence="1" id="KW-0059">Arsenical resistance</keyword>
<dbReference type="GO" id="GO:0046685">
    <property type="term" value="P:response to arsenic-containing substance"/>
    <property type="evidence" value="ECO:0007669"/>
    <property type="project" value="UniProtKB-KW"/>
</dbReference>
<dbReference type="PANTHER" id="PTHR43428">
    <property type="entry name" value="ARSENATE REDUCTASE"/>
    <property type="match status" value="1"/>
</dbReference>
<evidence type="ECO:0000313" key="4">
    <source>
        <dbReference type="Proteomes" id="UP000645612"/>
    </source>
</evidence>
<dbReference type="AlphaFoldDB" id="A0A8I1DM63"/>
<name>A0A8I1DM63_BURCE</name>
<dbReference type="EMBL" id="JAEDXG010000004">
    <property type="protein sequence ID" value="MBH9696116.1"/>
    <property type="molecule type" value="Genomic_DNA"/>
</dbReference>
<dbReference type="InterPro" id="IPR023485">
    <property type="entry name" value="Ptyr_pPase"/>
</dbReference>
<dbReference type="Proteomes" id="UP000645612">
    <property type="component" value="Unassembled WGS sequence"/>
</dbReference>
<dbReference type="RefSeq" id="WP_182594316.1">
    <property type="nucleotide sequence ID" value="NZ_JAEDXF010000004.1"/>
</dbReference>
<dbReference type="PANTHER" id="PTHR43428:SF1">
    <property type="entry name" value="ARSENATE REDUCTASE"/>
    <property type="match status" value="1"/>
</dbReference>
<dbReference type="SUPFAM" id="SSF52788">
    <property type="entry name" value="Phosphotyrosine protein phosphatases I"/>
    <property type="match status" value="1"/>
</dbReference>
<accession>A0A8I1DM63</accession>
<dbReference type="InterPro" id="IPR036196">
    <property type="entry name" value="Ptyr_pPase_sf"/>
</dbReference>
<organism evidence="3 4">
    <name type="scientific">Burkholderia cepacia</name>
    <name type="common">Pseudomonas cepacia</name>
    <dbReference type="NCBI Taxonomy" id="292"/>
    <lineage>
        <taxon>Bacteria</taxon>
        <taxon>Pseudomonadati</taxon>
        <taxon>Pseudomonadota</taxon>
        <taxon>Betaproteobacteria</taxon>
        <taxon>Burkholderiales</taxon>
        <taxon>Burkholderiaceae</taxon>
        <taxon>Burkholderia</taxon>
        <taxon>Burkholderia cepacia complex</taxon>
    </lineage>
</organism>
<dbReference type="SMART" id="SM00226">
    <property type="entry name" value="LMWPc"/>
    <property type="match status" value="1"/>
</dbReference>
<reference evidence="3" key="1">
    <citation type="submission" date="2020-12" db="EMBL/GenBank/DDBJ databases">
        <title>Burkholderia cepacia complex in Mexico.</title>
        <authorList>
            <person name="Estrada P."/>
        </authorList>
    </citation>
    <scope>NUCLEOTIDE SEQUENCE</scope>
    <source>
        <strain evidence="3">871</strain>
    </source>
</reference>
<evidence type="ECO:0000259" key="2">
    <source>
        <dbReference type="SMART" id="SM00226"/>
    </source>
</evidence>
<evidence type="ECO:0000313" key="3">
    <source>
        <dbReference type="EMBL" id="MBH9696116.1"/>
    </source>
</evidence>
<dbReference type="Pfam" id="PF01451">
    <property type="entry name" value="LMWPc"/>
    <property type="match status" value="1"/>
</dbReference>
<proteinExistence type="predicted"/>
<protein>
    <submittedName>
        <fullName evidence="3">Arsenate reductase ArsC</fullName>
    </submittedName>
</protein>
<evidence type="ECO:0000256" key="1">
    <source>
        <dbReference type="ARBA" id="ARBA00022849"/>
    </source>
</evidence>
<feature type="domain" description="Phosphotyrosine protein phosphatase I" evidence="2">
    <location>
        <begin position="19"/>
        <end position="159"/>
    </location>
</feature>
<gene>
    <name evidence="3" type="ORF">JAO13_06630</name>
</gene>